<gene>
    <name evidence="4" type="ORF">N7532_011821</name>
</gene>
<organism evidence="4 5">
    <name type="scientific">Penicillium argentinense</name>
    <dbReference type="NCBI Taxonomy" id="1131581"/>
    <lineage>
        <taxon>Eukaryota</taxon>
        <taxon>Fungi</taxon>
        <taxon>Dikarya</taxon>
        <taxon>Ascomycota</taxon>
        <taxon>Pezizomycotina</taxon>
        <taxon>Eurotiomycetes</taxon>
        <taxon>Eurotiomycetidae</taxon>
        <taxon>Eurotiales</taxon>
        <taxon>Aspergillaceae</taxon>
        <taxon>Penicillium</taxon>
    </lineage>
</organism>
<protein>
    <recommendedName>
        <fullName evidence="3">PNPLA domain-containing protein</fullName>
    </recommendedName>
</protein>
<feature type="coiled-coil region" evidence="2">
    <location>
        <begin position="824"/>
        <end position="851"/>
    </location>
</feature>
<reference evidence="4" key="1">
    <citation type="submission" date="2022-11" db="EMBL/GenBank/DDBJ databases">
        <authorList>
            <person name="Petersen C."/>
        </authorList>
    </citation>
    <scope>NUCLEOTIDE SEQUENCE</scope>
    <source>
        <strain evidence="4">IBT 30761</strain>
    </source>
</reference>
<keyword evidence="5" id="KW-1185">Reference proteome</keyword>
<name>A0A9W9EJ75_9EURO</name>
<dbReference type="SUPFAM" id="SSF52151">
    <property type="entry name" value="FabD/lysophospholipase-like"/>
    <property type="match status" value="1"/>
</dbReference>
<dbReference type="OrthoDB" id="194358at2759"/>
<proteinExistence type="predicted"/>
<dbReference type="Proteomes" id="UP001149074">
    <property type="component" value="Unassembled WGS sequence"/>
</dbReference>
<dbReference type="Pfam" id="PF01734">
    <property type="entry name" value="Patatin"/>
    <property type="match status" value="1"/>
</dbReference>
<accession>A0A9W9EJ75</accession>
<evidence type="ECO:0000256" key="2">
    <source>
        <dbReference type="SAM" id="Coils"/>
    </source>
</evidence>
<reference evidence="4" key="2">
    <citation type="journal article" date="2023" name="IMA Fungus">
        <title>Comparative genomic study of the Penicillium genus elucidates a diverse pangenome and 15 lateral gene transfer events.</title>
        <authorList>
            <person name="Petersen C."/>
            <person name="Sorensen T."/>
            <person name="Nielsen M.R."/>
            <person name="Sondergaard T.E."/>
            <person name="Sorensen J.L."/>
            <person name="Fitzpatrick D.A."/>
            <person name="Frisvad J.C."/>
            <person name="Nielsen K.L."/>
        </authorList>
    </citation>
    <scope>NUCLEOTIDE SEQUENCE</scope>
    <source>
        <strain evidence="4">IBT 30761</strain>
    </source>
</reference>
<dbReference type="PANTHER" id="PTHR24185:SF8">
    <property type="entry name" value="PNPLA DOMAIN-CONTAINING PROTEIN"/>
    <property type="match status" value="1"/>
</dbReference>
<dbReference type="GO" id="GO:0047499">
    <property type="term" value="F:calcium-independent phospholipase A2 activity"/>
    <property type="evidence" value="ECO:0007669"/>
    <property type="project" value="TreeGrafter"/>
</dbReference>
<dbReference type="GO" id="GO:0016020">
    <property type="term" value="C:membrane"/>
    <property type="evidence" value="ECO:0007669"/>
    <property type="project" value="TreeGrafter"/>
</dbReference>
<evidence type="ECO:0000313" key="5">
    <source>
        <dbReference type="Proteomes" id="UP001149074"/>
    </source>
</evidence>
<dbReference type="InterPro" id="IPR016035">
    <property type="entry name" value="Acyl_Trfase/lysoPLipase"/>
</dbReference>
<dbReference type="Gene3D" id="3.40.1090.10">
    <property type="entry name" value="Cytosolic phospholipase A2 catalytic domain"/>
    <property type="match status" value="2"/>
</dbReference>
<dbReference type="RefSeq" id="XP_056469300.1">
    <property type="nucleotide sequence ID" value="XM_056624312.1"/>
</dbReference>
<comment type="caution">
    <text evidence="4">The sequence shown here is derived from an EMBL/GenBank/DDBJ whole genome shotgun (WGS) entry which is preliminary data.</text>
</comment>
<dbReference type="GeneID" id="81363291"/>
<evidence type="ECO:0000256" key="1">
    <source>
        <dbReference type="ARBA" id="ARBA00023098"/>
    </source>
</evidence>
<sequence>MATWLDLVSDGEGWSLIDTGRLHEVVQGMTHPKSQYPLLLYFAGNSSRLRALRALFPRNNVTRKGPAGLARLHLSTVTSKKEQPVIFAETDIFTQNGLGDTVLPRYPFTGLRRFQIPVPEKSASIAEVKWQIIGRNILPWTRVFCLFVNSTSEMETAQSLLQAPRRRLTVGNQPLPESMHVIIVLTEDDDGHNSKPNDCCLKMAEGSLQPNQTILDLRRRSGLSELVVFEPLRRLIMDQLYEMHTIEQTGHNVLFSAMHLNALWSAGLQLQEYWPKQRDFDCLRIARESFPEDIALSKCLVELKKKIESSPCPDSELYKFVASALLMDAYPPGMHRFPPDLVFKANYEKHCLVAFPALESTDHCQGIMSEFSQEFKKLRPHHASAALRLRSLRGFHADWSDLRSTKTCFACLCRPPEHMMPCNHAICENCTVVFGERWAEAEYQTSVGILAILQFGNFRQQNNLLDGGGVRGIIQLGLLRELERRLGGIPLAQIADLCSGTSVGALSTIDMILNGSPAALSFSRFPALAQAIFKSSFGGHSRFPMIRGIQLVILATKMLTGGQYDSANLIAVLKEAYLMSRPQKRQIAKWLSSQAELRTGKHVYSGTTGGNLNVLKIVPTNFYFQRTINTIPSCGKHGGVRANNPLAIALKEPNKIWPKAKSHDLLLSIGTGVSSSDCYSVPDAPNVLRDGSIFRLIRATLSSPCMDGEQGFAEALNYLPSDTKSDIFRLNQVIDDPLPRLDEVEKIALETTRSRLQKSKERNRLSLPHVKEEKLNQRIQQESENDFYRSCFENFRDLATAAIEAIDELELQYHFEPEAEPIGNNNLQKSLDTLRTILENSKNREAKAEHQWKQKWNISRMCKPACRWL</sequence>
<keyword evidence="2" id="KW-0175">Coiled coil</keyword>
<keyword evidence="1" id="KW-0443">Lipid metabolism</keyword>
<dbReference type="InterPro" id="IPR002641">
    <property type="entry name" value="PNPLA_dom"/>
</dbReference>
<feature type="domain" description="PNPLA" evidence="3">
    <location>
        <begin position="465"/>
        <end position="544"/>
    </location>
</feature>
<dbReference type="CDD" id="cd07199">
    <property type="entry name" value="Pat17_PNPLA8_PNPLA9_like"/>
    <property type="match status" value="1"/>
</dbReference>
<dbReference type="GO" id="GO:0019369">
    <property type="term" value="P:arachidonate metabolic process"/>
    <property type="evidence" value="ECO:0007669"/>
    <property type="project" value="TreeGrafter"/>
</dbReference>
<dbReference type="PANTHER" id="PTHR24185">
    <property type="entry name" value="CALCIUM-INDEPENDENT PHOSPHOLIPASE A2-GAMMA"/>
    <property type="match status" value="1"/>
</dbReference>
<evidence type="ECO:0000259" key="3">
    <source>
        <dbReference type="Pfam" id="PF01734"/>
    </source>
</evidence>
<dbReference type="AlphaFoldDB" id="A0A9W9EJ75"/>
<dbReference type="GO" id="GO:0046486">
    <property type="term" value="P:glycerolipid metabolic process"/>
    <property type="evidence" value="ECO:0007669"/>
    <property type="project" value="UniProtKB-ARBA"/>
</dbReference>
<evidence type="ECO:0000313" key="4">
    <source>
        <dbReference type="EMBL" id="KAJ5082778.1"/>
    </source>
</evidence>
<dbReference type="EMBL" id="JAPQKI010000011">
    <property type="protein sequence ID" value="KAJ5082778.1"/>
    <property type="molecule type" value="Genomic_DNA"/>
</dbReference>